<gene>
    <name evidence="1" type="ORF">MNBD_GAMMA01-2326</name>
</gene>
<dbReference type="GO" id="GO:0043683">
    <property type="term" value="P:type IV pilus assembly"/>
    <property type="evidence" value="ECO:0007669"/>
    <property type="project" value="InterPro"/>
</dbReference>
<evidence type="ECO:0000313" key="1">
    <source>
        <dbReference type="EMBL" id="VAW39495.1"/>
    </source>
</evidence>
<accession>A0A3B0V7E6</accession>
<organism evidence="1">
    <name type="scientific">hydrothermal vent metagenome</name>
    <dbReference type="NCBI Taxonomy" id="652676"/>
    <lineage>
        <taxon>unclassified sequences</taxon>
        <taxon>metagenomes</taxon>
        <taxon>ecological metagenomes</taxon>
    </lineage>
</organism>
<sequence>TKNLIHGHECDAAACLPGFGTPGSDTSYPIPAIGVGDGDRLANTDVLTFRFIAGAGQEVASIAGNVIQLSNFATTLPGAINPLPANSRVLVASCTGATPLVAADVVASGGGSITVNIPSGQKLLSSDGLTRVFNLDRDVRSITYFVANNIVDGRSIPTLYSVNNGTVNALIEGVDRFDVLYGVGTGIGTGATPTKQLQYLTATQVQNLPAVNCRPLPNEMGNAGFINDVGCGWRGVETIQIHLLLNTVQDSTHDDNIQFMYSMLDNLNLQSPSNLGTGIDTYRLHRKEFYASIALKNSQK</sequence>
<feature type="non-terminal residue" evidence="1">
    <location>
        <position position="1"/>
    </location>
</feature>
<proteinExistence type="predicted"/>
<dbReference type="EMBL" id="UOEW01000231">
    <property type="protein sequence ID" value="VAW39495.1"/>
    <property type="molecule type" value="Genomic_DNA"/>
</dbReference>
<dbReference type="Pfam" id="PF16074">
    <property type="entry name" value="PilW"/>
    <property type="match status" value="1"/>
</dbReference>
<name>A0A3B0V7E6_9ZZZZ</name>
<dbReference type="InterPro" id="IPR032092">
    <property type="entry name" value="PilW"/>
</dbReference>
<protein>
    <submittedName>
        <fullName evidence="1">Uncharacterized protein</fullName>
    </submittedName>
</protein>
<reference evidence="1" key="1">
    <citation type="submission" date="2018-06" db="EMBL/GenBank/DDBJ databases">
        <authorList>
            <person name="Zhirakovskaya E."/>
        </authorList>
    </citation>
    <scope>NUCLEOTIDE SEQUENCE</scope>
</reference>
<dbReference type="AlphaFoldDB" id="A0A3B0V7E6"/>